<evidence type="ECO:0000256" key="1">
    <source>
        <dbReference type="SAM" id="MobiDB-lite"/>
    </source>
</evidence>
<reference evidence="3 4" key="1">
    <citation type="submission" date="2023-03" db="EMBL/GenBank/DDBJ databases">
        <title>Draft assemblies of triclosan tolerant bacteria isolated from returned activated sludge.</title>
        <authorList>
            <person name="Van Hamelsveld S."/>
        </authorList>
    </citation>
    <scope>NUCLEOTIDE SEQUENCE [LARGE SCALE GENOMIC DNA]</scope>
    <source>
        <strain evidence="3 4">GW210010_S58</strain>
    </source>
</reference>
<feature type="chain" id="PRO_5046037738" evidence="2">
    <location>
        <begin position="25"/>
        <end position="91"/>
    </location>
</feature>
<evidence type="ECO:0000313" key="3">
    <source>
        <dbReference type="EMBL" id="MDF3835441.1"/>
    </source>
</evidence>
<comment type="caution">
    <text evidence="3">The sequence shown here is derived from an EMBL/GenBank/DDBJ whole genome shotgun (WGS) entry which is preliminary data.</text>
</comment>
<accession>A0ABT6AS43</accession>
<sequence length="91" mass="10027">MNRIRLFPLMASAILAATSVAAHAQYVRGGMGEEVRIGYDFGDHPDNRMPDRNGLNAAGRDKGRARAEGRHQRRAGNPHRQAPTLRGKQLP</sequence>
<evidence type="ECO:0000256" key="2">
    <source>
        <dbReference type="SAM" id="SignalP"/>
    </source>
</evidence>
<protein>
    <submittedName>
        <fullName evidence="3">Uncharacterized protein</fullName>
    </submittedName>
</protein>
<feature type="region of interest" description="Disordered" evidence="1">
    <location>
        <begin position="40"/>
        <end position="91"/>
    </location>
</feature>
<feature type="signal peptide" evidence="2">
    <location>
        <begin position="1"/>
        <end position="24"/>
    </location>
</feature>
<evidence type="ECO:0000313" key="4">
    <source>
        <dbReference type="Proteomes" id="UP001216674"/>
    </source>
</evidence>
<dbReference type="Proteomes" id="UP001216674">
    <property type="component" value="Unassembled WGS sequence"/>
</dbReference>
<dbReference type="RefSeq" id="WP_017228558.1">
    <property type="nucleotide sequence ID" value="NZ_JARJLM010000355.1"/>
</dbReference>
<organism evidence="3 4">
    <name type="scientific">Cupriavidus basilensis</name>
    <dbReference type="NCBI Taxonomy" id="68895"/>
    <lineage>
        <taxon>Bacteria</taxon>
        <taxon>Pseudomonadati</taxon>
        <taxon>Pseudomonadota</taxon>
        <taxon>Betaproteobacteria</taxon>
        <taxon>Burkholderiales</taxon>
        <taxon>Burkholderiaceae</taxon>
        <taxon>Cupriavidus</taxon>
    </lineage>
</organism>
<proteinExistence type="predicted"/>
<feature type="compositionally biased region" description="Basic and acidic residues" evidence="1">
    <location>
        <begin position="59"/>
        <end position="70"/>
    </location>
</feature>
<name>A0ABT6AS43_9BURK</name>
<gene>
    <name evidence="3" type="ORF">P3W85_21135</name>
</gene>
<feature type="compositionally biased region" description="Basic and acidic residues" evidence="1">
    <location>
        <begin position="40"/>
        <end position="51"/>
    </location>
</feature>
<keyword evidence="4" id="KW-1185">Reference proteome</keyword>
<dbReference type="EMBL" id="JARJLM010000355">
    <property type="protein sequence ID" value="MDF3835441.1"/>
    <property type="molecule type" value="Genomic_DNA"/>
</dbReference>
<keyword evidence="2" id="KW-0732">Signal</keyword>